<keyword evidence="3" id="KW-1185">Reference proteome</keyword>
<reference evidence="2 3" key="1">
    <citation type="submission" date="2022-06" db="EMBL/GenBank/DDBJ databases">
        <title>Paraconexibacter antarcticus.</title>
        <authorList>
            <person name="Kim C.S."/>
        </authorList>
    </citation>
    <scope>NUCLEOTIDE SEQUENCE [LARGE SCALE GENOMIC DNA]</scope>
    <source>
        <strain evidence="2 3">02-257</strain>
    </source>
</reference>
<name>A0ABY5DS56_9ACTN</name>
<feature type="region of interest" description="Disordered" evidence="1">
    <location>
        <begin position="104"/>
        <end position="126"/>
    </location>
</feature>
<sequence length="126" mass="14044">MSDVFPRWPPDWTDDHTLATDESLAVSEDIEFFSALRSDGQVLFAVAWPGGRRYMLVDPEGETPPCALRVGERSEDADVGRGVEGVWSGALALARQILDGEVDPLRPGLTPLPAEDEPKRRRRWRS</sequence>
<evidence type="ECO:0000313" key="3">
    <source>
        <dbReference type="Proteomes" id="UP001056035"/>
    </source>
</evidence>
<accession>A0ABY5DS56</accession>
<organism evidence="2 3">
    <name type="scientific">Paraconexibacter antarcticus</name>
    <dbReference type="NCBI Taxonomy" id="2949664"/>
    <lineage>
        <taxon>Bacteria</taxon>
        <taxon>Bacillati</taxon>
        <taxon>Actinomycetota</taxon>
        <taxon>Thermoleophilia</taxon>
        <taxon>Solirubrobacterales</taxon>
        <taxon>Paraconexibacteraceae</taxon>
        <taxon>Paraconexibacter</taxon>
    </lineage>
</organism>
<evidence type="ECO:0000313" key="2">
    <source>
        <dbReference type="EMBL" id="UTI64429.1"/>
    </source>
</evidence>
<evidence type="ECO:0008006" key="4">
    <source>
        <dbReference type="Google" id="ProtNLM"/>
    </source>
</evidence>
<evidence type="ECO:0000256" key="1">
    <source>
        <dbReference type="SAM" id="MobiDB-lite"/>
    </source>
</evidence>
<protein>
    <recommendedName>
        <fullName evidence="4">SUKH-4 immunity protein of toxin-antitoxin system</fullName>
    </recommendedName>
</protein>
<gene>
    <name evidence="2" type="ORF">NBH00_24210</name>
</gene>
<proteinExistence type="predicted"/>
<dbReference type="EMBL" id="CP098502">
    <property type="protein sequence ID" value="UTI64429.1"/>
    <property type="molecule type" value="Genomic_DNA"/>
</dbReference>
<dbReference type="Proteomes" id="UP001056035">
    <property type="component" value="Chromosome"/>
</dbReference>
<dbReference type="RefSeq" id="WP_254571131.1">
    <property type="nucleotide sequence ID" value="NZ_CP098502.1"/>
</dbReference>